<feature type="domain" description="PPIase FKBP-type" evidence="8">
    <location>
        <begin position="243"/>
        <end position="331"/>
    </location>
</feature>
<dbReference type="InterPro" id="IPR001179">
    <property type="entry name" value="PPIase_FKBP_dom"/>
</dbReference>
<evidence type="ECO:0000313" key="10">
    <source>
        <dbReference type="Proteomes" id="UP001501803"/>
    </source>
</evidence>
<feature type="chain" id="PRO_5046217641" description="peptidylprolyl isomerase" evidence="7">
    <location>
        <begin position="17"/>
        <end position="335"/>
    </location>
</feature>
<dbReference type="Proteomes" id="UP001501803">
    <property type="component" value="Unassembled WGS sequence"/>
</dbReference>
<keyword evidence="7" id="KW-0732">Signal</keyword>
<feature type="signal peptide" evidence="7">
    <location>
        <begin position="1"/>
        <end position="16"/>
    </location>
</feature>
<evidence type="ECO:0000259" key="8">
    <source>
        <dbReference type="PROSITE" id="PS50059"/>
    </source>
</evidence>
<dbReference type="PROSITE" id="PS50059">
    <property type="entry name" value="FKBP_PPIASE"/>
    <property type="match status" value="2"/>
</dbReference>
<evidence type="ECO:0000256" key="3">
    <source>
        <dbReference type="ARBA" id="ARBA00013194"/>
    </source>
</evidence>
<evidence type="ECO:0000256" key="7">
    <source>
        <dbReference type="SAM" id="SignalP"/>
    </source>
</evidence>
<dbReference type="PANTHER" id="PTHR43811">
    <property type="entry name" value="FKBP-TYPE PEPTIDYL-PROLYL CIS-TRANS ISOMERASE FKPA"/>
    <property type="match status" value="1"/>
</dbReference>
<dbReference type="EC" id="5.2.1.8" evidence="3 6"/>
<dbReference type="GO" id="GO:0016853">
    <property type="term" value="F:isomerase activity"/>
    <property type="evidence" value="ECO:0007669"/>
    <property type="project" value="UniProtKB-KW"/>
</dbReference>
<dbReference type="EMBL" id="BAABCN010000002">
    <property type="protein sequence ID" value="GAA3870922.1"/>
    <property type="molecule type" value="Genomic_DNA"/>
</dbReference>
<dbReference type="Gene3D" id="3.10.50.40">
    <property type="match status" value="2"/>
</dbReference>
<evidence type="ECO:0000256" key="6">
    <source>
        <dbReference type="PROSITE-ProRule" id="PRU00277"/>
    </source>
</evidence>
<evidence type="ECO:0000313" key="9">
    <source>
        <dbReference type="EMBL" id="GAA3870922.1"/>
    </source>
</evidence>
<dbReference type="RefSeq" id="WP_345063528.1">
    <property type="nucleotide sequence ID" value="NZ_BAABCN010000002.1"/>
</dbReference>
<dbReference type="PROSITE" id="PS51257">
    <property type="entry name" value="PROKAR_LIPOPROTEIN"/>
    <property type="match status" value="1"/>
</dbReference>
<keyword evidence="4 6" id="KW-0697">Rotamase</keyword>
<keyword evidence="5 6" id="KW-0413">Isomerase</keyword>
<gene>
    <name evidence="9" type="ORF">GCM10022381_12560</name>
</gene>
<accession>A0ABP7KAZ7</accession>
<dbReference type="SUPFAM" id="SSF54534">
    <property type="entry name" value="FKBP-like"/>
    <property type="match status" value="2"/>
</dbReference>
<dbReference type="InterPro" id="IPR046357">
    <property type="entry name" value="PPIase_dom_sf"/>
</dbReference>
<proteinExistence type="inferred from homology"/>
<name>A0ABP7KAZ7_9MICO</name>
<comment type="similarity">
    <text evidence="2">Belongs to the FKBP-type PPIase family.</text>
</comment>
<reference evidence="10" key="1">
    <citation type="journal article" date="2019" name="Int. J. Syst. Evol. Microbiol.">
        <title>The Global Catalogue of Microorganisms (GCM) 10K type strain sequencing project: providing services to taxonomists for standard genome sequencing and annotation.</title>
        <authorList>
            <consortium name="The Broad Institute Genomics Platform"/>
            <consortium name="The Broad Institute Genome Sequencing Center for Infectious Disease"/>
            <person name="Wu L."/>
            <person name="Ma J."/>
        </authorList>
    </citation>
    <scope>NUCLEOTIDE SEQUENCE [LARGE SCALE GENOMIC DNA]</scope>
    <source>
        <strain evidence="10">JCM 17021</strain>
    </source>
</reference>
<evidence type="ECO:0000256" key="2">
    <source>
        <dbReference type="ARBA" id="ARBA00006577"/>
    </source>
</evidence>
<comment type="caution">
    <text evidence="9">The sequence shown here is derived from an EMBL/GenBank/DDBJ whole genome shotgun (WGS) entry which is preliminary data.</text>
</comment>
<feature type="domain" description="PPIase FKBP-type" evidence="8">
    <location>
        <begin position="91"/>
        <end position="183"/>
    </location>
</feature>
<comment type="catalytic activity">
    <reaction evidence="1 6">
        <text>[protein]-peptidylproline (omega=180) = [protein]-peptidylproline (omega=0)</text>
        <dbReference type="Rhea" id="RHEA:16237"/>
        <dbReference type="Rhea" id="RHEA-COMP:10747"/>
        <dbReference type="Rhea" id="RHEA-COMP:10748"/>
        <dbReference type="ChEBI" id="CHEBI:83833"/>
        <dbReference type="ChEBI" id="CHEBI:83834"/>
        <dbReference type="EC" id="5.2.1.8"/>
    </reaction>
</comment>
<protein>
    <recommendedName>
        <fullName evidence="3 6">peptidylprolyl isomerase</fullName>
        <ecNumber evidence="3 6">5.2.1.8</ecNumber>
    </recommendedName>
</protein>
<sequence>MRKLPVLLVIAGAALALTGCGSSVSNPSADSTSTSAAAACTPAGKISDSVDVSGDFGTAPKVTFTSPLATPDTTERSVVIKGSGKEKAKTNSVLDVSYTAYNGTTGKTIDTTDYGTDAKSTTLSVDTTKYIPGLVKAVNCAVSGDRVVAVMPPADAFGDTGSTDSGVGAKDSLIFVIDVNKVTAAPVVLDKANGAEQKPEAGLPTVKLAKDGAPTITIPKTDPPTELKIADLKKGDGAVVAEGDTVNVHYTGVIWATGKTFDSSWKSGTPASFATTDVIAGFGKALVGQAVGSQVIAVIPPAEGYGAGGASGAGISGTDTLVFVVDILGTTPAAK</sequence>
<dbReference type="PANTHER" id="PTHR43811:SF19">
    <property type="entry name" value="39 KDA FK506-BINDING NUCLEAR PROTEIN"/>
    <property type="match status" value="1"/>
</dbReference>
<evidence type="ECO:0000256" key="4">
    <source>
        <dbReference type="ARBA" id="ARBA00023110"/>
    </source>
</evidence>
<organism evidence="9 10">
    <name type="scientific">Leifsonia kafniensis</name>
    <dbReference type="NCBI Taxonomy" id="475957"/>
    <lineage>
        <taxon>Bacteria</taxon>
        <taxon>Bacillati</taxon>
        <taxon>Actinomycetota</taxon>
        <taxon>Actinomycetes</taxon>
        <taxon>Micrococcales</taxon>
        <taxon>Microbacteriaceae</taxon>
        <taxon>Leifsonia</taxon>
    </lineage>
</organism>
<dbReference type="Pfam" id="PF00254">
    <property type="entry name" value="FKBP_C"/>
    <property type="match status" value="2"/>
</dbReference>
<evidence type="ECO:0000256" key="5">
    <source>
        <dbReference type="ARBA" id="ARBA00023235"/>
    </source>
</evidence>
<keyword evidence="10" id="KW-1185">Reference proteome</keyword>
<evidence type="ECO:0000256" key="1">
    <source>
        <dbReference type="ARBA" id="ARBA00000971"/>
    </source>
</evidence>